<keyword evidence="7" id="KW-1185">Reference proteome</keyword>
<dbReference type="InterPro" id="IPR051601">
    <property type="entry name" value="Serine_prot/Carboxylest_S33"/>
</dbReference>
<dbReference type="EMBL" id="CP051140">
    <property type="protein sequence ID" value="QIW97717.1"/>
    <property type="molecule type" value="Genomic_DNA"/>
</dbReference>
<dbReference type="AlphaFoldDB" id="A0A6H0XSX6"/>
<feature type="domain" description="Peptidase S33 tripeptidyl aminopeptidase-like C-terminal" evidence="5">
    <location>
        <begin position="492"/>
        <end position="591"/>
    </location>
</feature>
<organism evidence="6 7">
    <name type="scientific">Peltaster fructicola</name>
    <dbReference type="NCBI Taxonomy" id="286661"/>
    <lineage>
        <taxon>Eukaryota</taxon>
        <taxon>Fungi</taxon>
        <taxon>Dikarya</taxon>
        <taxon>Ascomycota</taxon>
        <taxon>Pezizomycotina</taxon>
        <taxon>Dothideomycetes</taxon>
        <taxon>Dothideomycetes incertae sedis</taxon>
        <taxon>Peltaster</taxon>
    </lineage>
</organism>
<feature type="signal peptide" evidence="3">
    <location>
        <begin position="1"/>
        <end position="24"/>
    </location>
</feature>
<evidence type="ECO:0000256" key="3">
    <source>
        <dbReference type="SAM" id="SignalP"/>
    </source>
</evidence>
<dbReference type="Proteomes" id="UP000503462">
    <property type="component" value="Chromosome 2"/>
</dbReference>
<evidence type="ECO:0000256" key="2">
    <source>
        <dbReference type="ARBA" id="ARBA00022801"/>
    </source>
</evidence>
<keyword evidence="2" id="KW-0378">Hydrolase</keyword>
<gene>
    <name evidence="6" type="ORF">AMS68_003235</name>
</gene>
<reference evidence="6 7" key="1">
    <citation type="journal article" date="2016" name="Sci. Rep.">
        <title>Peltaster fructicola genome reveals evolution from an invasive phytopathogen to an ectophytic parasite.</title>
        <authorList>
            <person name="Xu C."/>
            <person name="Chen H."/>
            <person name="Gleason M.L."/>
            <person name="Xu J.R."/>
            <person name="Liu H."/>
            <person name="Zhang R."/>
            <person name="Sun G."/>
        </authorList>
    </citation>
    <scope>NUCLEOTIDE SEQUENCE [LARGE SCALE GENOMIC DNA]</scope>
    <source>
        <strain evidence="6 7">LNHT1506</strain>
    </source>
</reference>
<dbReference type="SUPFAM" id="SSF53474">
    <property type="entry name" value="alpha/beta-Hydrolases"/>
    <property type="match status" value="1"/>
</dbReference>
<name>A0A6H0XSX6_9PEZI</name>
<evidence type="ECO:0000259" key="4">
    <source>
        <dbReference type="Pfam" id="PF00561"/>
    </source>
</evidence>
<dbReference type="GO" id="GO:0016787">
    <property type="term" value="F:hydrolase activity"/>
    <property type="evidence" value="ECO:0007669"/>
    <property type="project" value="UniProtKB-KW"/>
</dbReference>
<evidence type="ECO:0000256" key="1">
    <source>
        <dbReference type="ARBA" id="ARBA00010088"/>
    </source>
</evidence>
<dbReference type="InterPro" id="IPR013595">
    <property type="entry name" value="Pept_S33_TAP-like_C"/>
</dbReference>
<dbReference type="OrthoDB" id="425534at2759"/>
<dbReference type="Pfam" id="PF00561">
    <property type="entry name" value="Abhydrolase_1"/>
    <property type="match status" value="1"/>
</dbReference>
<dbReference type="InterPro" id="IPR029058">
    <property type="entry name" value="AB_hydrolase_fold"/>
</dbReference>
<feature type="domain" description="AB hydrolase-1" evidence="4">
    <location>
        <begin position="105"/>
        <end position="309"/>
    </location>
</feature>
<dbReference type="InterPro" id="IPR000073">
    <property type="entry name" value="AB_hydrolase_1"/>
</dbReference>
<protein>
    <recommendedName>
        <fullName evidence="8">Peptidase S33 tripeptidyl aminopeptidase-like C-terminal domain-containing protein</fullName>
    </recommendedName>
</protein>
<proteinExistence type="inferred from homology"/>
<dbReference type="Pfam" id="PF08386">
    <property type="entry name" value="Abhydrolase_4"/>
    <property type="match status" value="1"/>
</dbReference>
<dbReference type="Gene3D" id="3.40.50.1820">
    <property type="entry name" value="alpha/beta hydrolase"/>
    <property type="match status" value="1"/>
</dbReference>
<evidence type="ECO:0000259" key="5">
    <source>
        <dbReference type="Pfam" id="PF08386"/>
    </source>
</evidence>
<dbReference type="PANTHER" id="PTHR43248:SF25">
    <property type="entry name" value="AB HYDROLASE-1 DOMAIN-CONTAINING PROTEIN-RELATED"/>
    <property type="match status" value="1"/>
</dbReference>
<dbReference type="PANTHER" id="PTHR43248">
    <property type="entry name" value="2-SUCCINYL-6-HYDROXY-2,4-CYCLOHEXADIENE-1-CARBOXYLATE SYNTHASE"/>
    <property type="match status" value="1"/>
</dbReference>
<sequence length="638" mass="70685">MLSFATVLQMVFAQLAAFSLRASAIVIDQHPVLPTNTNSHNFDWDNVEAQESFVWHDCFSKFKCARLQVPMDWHHNTTESDRTVELAVIKLEATVPITDSTYGGAVFFNPGGPGDSGVAQVINGGHQFRTIVSAGPDNNSSAAKNFDIISFDPRGVNNTRPALQCFPNHLELATWVIEQRAVGYIGDTATSFDNLWSRYRAVAEGCSQRAAKDGIGKHMSSAPVARDVVEVFERHGEWRAAEAQRLLESATIFTSEEQAAIRQRTAYKKGAELVHYWGFSYGSILGAHIAAMFPDRISRLVVDGVVNSHDYMAGGWTTNLQDTDMAFLKLAEYCWAGGRDNCPLWHEDGPAAIIDRVVGILEKFRQNPVGRQGNATHGPASVNHHDYETMIRSLVYNLLRDFPVIVQTLHELEQNRAPMLEAFKVSQTPPIGKPLSKSCLTDGPYSPSCHRGMEEFNSAATWGIACSDGLPRTKQTKEEYKEYADTIIAQSSLIGASWAEIQMPCTAWQVRPAWRYSGDFVARTAHPILFIGNTYDPVTPVRNAFTMAKGFDGAIVLQQDSEGHCSYASPSMCTGKALRRYFQTGEMPRPEDDLDFALCTPDMLPLQGYVRGSRPAIPKGETDIALWNALVDINQYFP</sequence>
<evidence type="ECO:0008006" key="8">
    <source>
        <dbReference type="Google" id="ProtNLM"/>
    </source>
</evidence>
<comment type="similarity">
    <text evidence="1">Belongs to the peptidase S33 family.</text>
</comment>
<evidence type="ECO:0000313" key="7">
    <source>
        <dbReference type="Proteomes" id="UP000503462"/>
    </source>
</evidence>
<keyword evidence="3" id="KW-0732">Signal</keyword>
<feature type="chain" id="PRO_5026340696" description="Peptidase S33 tripeptidyl aminopeptidase-like C-terminal domain-containing protein" evidence="3">
    <location>
        <begin position="25"/>
        <end position="638"/>
    </location>
</feature>
<accession>A0A6H0XSX6</accession>
<evidence type="ECO:0000313" key="6">
    <source>
        <dbReference type="EMBL" id="QIW97717.1"/>
    </source>
</evidence>